<dbReference type="Gene3D" id="1.20.1250.20">
    <property type="entry name" value="MFS general substrate transporter like domains"/>
    <property type="match status" value="2"/>
</dbReference>
<evidence type="ECO:0000256" key="3">
    <source>
        <dbReference type="ARBA" id="ARBA00022692"/>
    </source>
</evidence>
<proteinExistence type="predicted"/>
<accession>A0A6N7EP49</accession>
<feature type="transmembrane region" description="Helical" evidence="6">
    <location>
        <begin position="124"/>
        <end position="145"/>
    </location>
</feature>
<dbReference type="EMBL" id="WHPC01000073">
    <property type="protein sequence ID" value="MPV38305.1"/>
    <property type="molecule type" value="Genomic_DNA"/>
</dbReference>
<feature type="transmembrane region" description="Helical" evidence="6">
    <location>
        <begin position="33"/>
        <end position="54"/>
    </location>
</feature>
<dbReference type="PANTHER" id="PTHR43124:SF3">
    <property type="entry name" value="CHLORAMPHENICOL EFFLUX PUMP RV0191"/>
    <property type="match status" value="1"/>
</dbReference>
<dbReference type="AlphaFoldDB" id="A0A6N7EP49"/>
<protein>
    <submittedName>
        <fullName evidence="8">MFS transporter</fullName>
    </submittedName>
</protein>
<feature type="transmembrane region" description="Helical" evidence="6">
    <location>
        <begin position="259"/>
        <end position="278"/>
    </location>
</feature>
<dbReference type="PANTHER" id="PTHR43124">
    <property type="entry name" value="PURINE EFFLUX PUMP PBUE"/>
    <property type="match status" value="1"/>
</dbReference>
<feature type="transmembrane region" description="Helical" evidence="6">
    <location>
        <begin position="230"/>
        <end position="247"/>
    </location>
</feature>
<keyword evidence="2" id="KW-1003">Cell membrane</keyword>
<name>A0A6N7EP49_9MICO</name>
<evidence type="ECO:0000313" key="8">
    <source>
        <dbReference type="EMBL" id="MPV38305.1"/>
    </source>
</evidence>
<dbReference type="Proteomes" id="UP000437709">
    <property type="component" value="Unassembled WGS sequence"/>
</dbReference>
<evidence type="ECO:0000256" key="1">
    <source>
        <dbReference type="ARBA" id="ARBA00004651"/>
    </source>
</evidence>
<feature type="transmembrane region" description="Helical" evidence="6">
    <location>
        <begin position="151"/>
        <end position="171"/>
    </location>
</feature>
<dbReference type="PROSITE" id="PS50850">
    <property type="entry name" value="MFS"/>
    <property type="match status" value="1"/>
</dbReference>
<feature type="transmembrane region" description="Helical" evidence="6">
    <location>
        <begin position="350"/>
        <end position="370"/>
    </location>
</feature>
<comment type="caution">
    <text evidence="8">The sequence shown here is derived from an EMBL/GenBank/DDBJ whole genome shotgun (WGS) entry which is preliminary data.</text>
</comment>
<dbReference type="InterPro" id="IPR036259">
    <property type="entry name" value="MFS_trans_sf"/>
</dbReference>
<dbReference type="InterPro" id="IPR020846">
    <property type="entry name" value="MFS_dom"/>
</dbReference>
<evidence type="ECO:0000256" key="2">
    <source>
        <dbReference type="ARBA" id="ARBA00022475"/>
    </source>
</evidence>
<dbReference type="OrthoDB" id="9814237at2"/>
<feature type="transmembrane region" description="Helical" evidence="6">
    <location>
        <begin position="284"/>
        <end position="302"/>
    </location>
</feature>
<feature type="transmembrane region" description="Helical" evidence="6">
    <location>
        <begin position="192"/>
        <end position="215"/>
    </location>
</feature>
<organism evidence="8 9">
    <name type="scientific">Georgenia subflava</name>
    <dbReference type="NCBI Taxonomy" id="1622177"/>
    <lineage>
        <taxon>Bacteria</taxon>
        <taxon>Bacillati</taxon>
        <taxon>Actinomycetota</taxon>
        <taxon>Actinomycetes</taxon>
        <taxon>Micrococcales</taxon>
        <taxon>Bogoriellaceae</taxon>
        <taxon>Georgenia</taxon>
    </lineage>
</organism>
<feature type="transmembrane region" description="Helical" evidence="6">
    <location>
        <begin position="92"/>
        <end position="112"/>
    </location>
</feature>
<dbReference type="Pfam" id="PF07690">
    <property type="entry name" value="MFS_1"/>
    <property type="match status" value="1"/>
</dbReference>
<sequence length="384" mass="38449">MAVGSFAIGTTEFATMGLLPQIADTFSATIPQAGWLVSAYALGVVVGAPVIILATPRAPRTGLLVALALALAVGNALSALAPTLATALGARFLAGVPHGAYFGIAAVVASAVSPPQRRARSVSMVMVGLTVATMLGVPVSTALGQSLGWRSLYWLVTVVALVGAVAVWRRVPAVPVRAGATARRELTALRSAQLWLAVGTGAIGFGGMFAVYSYITPTMTEVAGIAQGHVPWVLALFGVGMTLGTLLGGRLADRSVHGAILTGLAAMAVTLAAFAAWATAPVPALVLVLAVAVGSQFIGPALQTRLLDVSREGPSLGAALHHSALNIGNALGAWVGGLVIAAGHGFLAPAWAGVVLALAGLLLAVGAVLLERRTGTPGPSTLIG</sequence>
<keyword evidence="3 6" id="KW-0812">Transmembrane</keyword>
<dbReference type="CDD" id="cd17324">
    <property type="entry name" value="MFS_NepI_like"/>
    <property type="match status" value="1"/>
</dbReference>
<comment type="subcellular location">
    <subcellularLocation>
        <location evidence="1">Cell membrane</location>
        <topology evidence="1">Multi-pass membrane protein</topology>
    </subcellularLocation>
</comment>
<feature type="domain" description="Major facilitator superfamily (MFS) profile" evidence="7">
    <location>
        <begin position="1"/>
        <end position="375"/>
    </location>
</feature>
<feature type="transmembrane region" description="Helical" evidence="6">
    <location>
        <begin position="61"/>
        <end position="80"/>
    </location>
</feature>
<keyword evidence="4 6" id="KW-1133">Transmembrane helix</keyword>
<feature type="transmembrane region" description="Helical" evidence="6">
    <location>
        <begin position="323"/>
        <end position="344"/>
    </location>
</feature>
<reference evidence="8 9" key="1">
    <citation type="submission" date="2019-10" db="EMBL/GenBank/DDBJ databases">
        <title>Georgenia wutianyii sp. nov. and Georgenia yuyongxinii sp. nov. isolated from plateau pika (Ochotona curzoniae) in the Qinghai-Tibet plateau of China.</title>
        <authorList>
            <person name="Tian Z."/>
        </authorList>
    </citation>
    <scope>NUCLEOTIDE SEQUENCE [LARGE SCALE GENOMIC DNA]</scope>
    <source>
        <strain evidence="8 9">JCM 19765</strain>
    </source>
</reference>
<dbReference type="InterPro" id="IPR011701">
    <property type="entry name" value="MFS"/>
</dbReference>
<dbReference type="SUPFAM" id="SSF103473">
    <property type="entry name" value="MFS general substrate transporter"/>
    <property type="match status" value="1"/>
</dbReference>
<evidence type="ECO:0000313" key="9">
    <source>
        <dbReference type="Proteomes" id="UP000437709"/>
    </source>
</evidence>
<gene>
    <name evidence="8" type="ORF">GB881_14850</name>
</gene>
<evidence type="ECO:0000256" key="4">
    <source>
        <dbReference type="ARBA" id="ARBA00022989"/>
    </source>
</evidence>
<evidence type="ECO:0000256" key="5">
    <source>
        <dbReference type="ARBA" id="ARBA00023136"/>
    </source>
</evidence>
<keyword evidence="5 6" id="KW-0472">Membrane</keyword>
<dbReference type="InterPro" id="IPR050189">
    <property type="entry name" value="MFS_Efflux_Transporters"/>
</dbReference>
<dbReference type="GO" id="GO:0022857">
    <property type="term" value="F:transmembrane transporter activity"/>
    <property type="evidence" value="ECO:0007669"/>
    <property type="project" value="InterPro"/>
</dbReference>
<keyword evidence="9" id="KW-1185">Reference proteome</keyword>
<evidence type="ECO:0000259" key="7">
    <source>
        <dbReference type="PROSITE" id="PS50850"/>
    </source>
</evidence>
<dbReference type="GO" id="GO:0005886">
    <property type="term" value="C:plasma membrane"/>
    <property type="evidence" value="ECO:0007669"/>
    <property type="project" value="UniProtKB-SubCell"/>
</dbReference>
<evidence type="ECO:0000256" key="6">
    <source>
        <dbReference type="SAM" id="Phobius"/>
    </source>
</evidence>